<dbReference type="InterPro" id="IPR016032">
    <property type="entry name" value="Sig_transdc_resp-reg_C-effctor"/>
</dbReference>
<accession>A0ABQ6QER5</accession>
<dbReference type="SUPFAM" id="SSF52172">
    <property type="entry name" value="CheY-like"/>
    <property type="match status" value="1"/>
</dbReference>
<dbReference type="PANTHER" id="PTHR43214:SF17">
    <property type="entry name" value="TRANSCRIPTIONAL REGULATORY PROTEIN RCSB"/>
    <property type="match status" value="1"/>
</dbReference>
<evidence type="ECO:0000259" key="4">
    <source>
        <dbReference type="PROSITE" id="PS50043"/>
    </source>
</evidence>
<dbReference type="PRINTS" id="PR00038">
    <property type="entry name" value="HTHLUXR"/>
</dbReference>
<gene>
    <name evidence="6" type="ORF">STENOSP10_25640</name>
</gene>
<dbReference type="PANTHER" id="PTHR43214">
    <property type="entry name" value="TWO-COMPONENT RESPONSE REGULATOR"/>
    <property type="match status" value="1"/>
</dbReference>
<evidence type="ECO:0000313" key="6">
    <source>
        <dbReference type="EMBL" id="GMR28344.1"/>
    </source>
</evidence>
<feature type="domain" description="HTH luxR-type" evidence="4">
    <location>
        <begin position="144"/>
        <end position="209"/>
    </location>
</feature>
<keyword evidence="1 3" id="KW-0597">Phosphoprotein</keyword>
<dbReference type="Gene3D" id="3.40.50.2300">
    <property type="match status" value="1"/>
</dbReference>
<dbReference type="SMART" id="SM00421">
    <property type="entry name" value="HTH_LUXR"/>
    <property type="match status" value="1"/>
</dbReference>
<dbReference type="Pfam" id="PF00196">
    <property type="entry name" value="GerE"/>
    <property type="match status" value="1"/>
</dbReference>
<proteinExistence type="predicted"/>
<dbReference type="Gene3D" id="1.10.10.10">
    <property type="entry name" value="Winged helix-like DNA-binding domain superfamily/Winged helix DNA-binding domain"/>
    <property type="match status" value="1"/>
</dbReference>
<dbReference type="CDD" id="cd17535">
    <property type="entry name" value="REC_NarL-like"/>
    <property type="match status" value="1"/>
</dbReference>
<reference evidence="7" key="1">
    <citation type="submission" date="2023-07" db="EMBL/GenBank/DDBJ databases">
        <title>Genome sequence of Stenotrophomonas sp. Alg010 isolated from Sargassum waste.</title>
        <authorList>
            <person name="Mohapatra"/>
            <person name="B.R."/>
        </authorList>
    </citation>
    <scope>NUCLEOTIDE SEQUENCE [LARGE SCALE GENOMIC DNA]</scope>
    <source>
        <strain evidence="7">Alg010</strain>
    </source>
</reference>
<dbReference type="InterPro" id="IPR058245">
    <property type="entry name" value="NreC/VraR/RcsB-like_REC"/>
</dbReference>
<feature type="modified residue" description="4-aspartylphosphate" evidence="3">
    <location>
        <position position="58"/>
    </location>
</feature>
<keyword evidence="2" id="KW-0238">DNA-binding</keyword>
<dbReference type="CDD" id="cd06170">
    <property type="entry name" value="LuxR_C_like"/>
    <property type="match status" value="1"/>
</dbReference>
<dbReference type="InterPro" id="IPR039420">
    <property type="entry name" value="WalR-like"/>
</dbReference>
<evidence type="ECO:0000256" key="2">
    <source>
        <dbReference type="ARBA" id="ARBA00023125"/>
    </source>
</evidence>
<dbReference type="SMART" id="SM00448">
    <property type="entry name" value="REC"/>
    <property type="match status" value="1"/>
</dbReference>
<dbReference type="InterPro" id="IPR000792">
    <property type="entry name" value="Tscrpt_reg_LuxR_C"/>
</dbReference>
<dbReference type="InterPro" id="IPR036388">
    <property type="entry name" value="WH-like_DNA-bd_sf"/>
</dbReference>
<name>A0ABQ6QER5_9GAMM</name>
<dbReference type="InterPro" id="IPR001789">
    <property type="entry name" value="Sig_transdc_resp-reg_receiver"/>
</dbReference>
<dbReference type="InterPro" id="IPR011006">
    <property type="entry name" value="CheY-like_superfamily"/>
</dbReference>
<evidence type="ECO:0000256" key="3">
    <source>
        <dbReference type="PROSITE-ProRule" id="PRU00169"/>
    </source>
</evidence>
<evidence type="ECO:0000259" key="5">
    <source>
        <dbReference type="PROSITE" id="PS50110"/>
    </source>
</evidence>
<sequence>MIQLAIRVALADDHPVIRLGVQSALDQAPAIHCIGAVEDSTALVALLEQADCDVVVTDYAMPGGAYGDGLELLAYLQQHFAQLRIVVMTGLDQPSLLNRLDALGVSGILSKGDDLHHVQAAVMAVYAHRRYFSPSVAELLQRKEARRVTELSPREKEVVALFVNGLTVAEIAARLDRRKQTVSTQKVNAMRKLNATNDAELHKFAVDLGLNLLGS</sequence>
<dbReference type="PROSITE" id="PS00622">
    <property type="entry name" value="HTH_LUXR_1"/>
    <property type="match status" value="1"/>
</dbReference>
<feature type="domain" description="Response regulatory" evidence="5">
    <location>
        <begin position="7"/>
        <end position="126"/>
    </location>
</feature>
<comment type="caution">
    <text evidence="6">The sequence shown here is derived from an EMBL/GenBank/DDBJ whole genome shotgun (WGS) entry which is preliminary data.</text>
</comment>
<dbReference type="SUPFAM" id="SSF46894">
    <property type="entry name" value="C-terminal effector domain of the bipartite response regulators"/>
    <property type="match status" value="1"/>
</dbReference>
<dbReference type="PROSITE" id="PS50110">
    <property type="entry name" value="RESPONSE_REGULATORY"/>
    <property type="match status" value="1"/>
</dbReference>
<dbReference type="Proteomes" id="UP001306668">
    <property type="component" value="Unassembled WGS sequence"/>
</dbReference>
<organism evidence="6 7">
    <name type="scientific">Stenotrophomonas sepilia</name>
    <dbReference type="NCBI Taxonomy" id="2860290"/>
    <lineage>
        <taxon>Bacteria</taxon>
        <taxon>Pseudomonadati</taxon>
        <taxon>Pseudomonadota</taxon>
        <taxon>Gammaproteobacteria</taxon>
        <taxon>Lysobacterales</taxon>
        <taxon>Lysobacteraceae</taxon>
        <taxon>Stenotrophomonas</taxon>
        <taxon>Stenotrophomonas maltophilia group</taxon>
    </lineage>
</organism>
<keyword evidence="7" id="KW-1185">Reference proteome</keyword>
<dbReference type="PROSITE" id="PS50043">
    <property type="entry name" value="HTH_LUXR_2"/>
    <property type="match status" value="1"/>
</dbReference>
<evidence type="ECO:0000313" key="7">
    <source>
        <dbReference type="Proteomes" id="UP001306668"/>
    </source>
</evidence>
<dbReference type="RefSeq" id="WP_338167874.1">
    <property type="nucleotide sequence ID" value="NZ_BTRJ01000026.1"/>
</dbReference>
<dbReference type="Pfam" id="PF00072">
    <property type="entry name" value="Response_reg"/>
    <property type="match status" value="1"/>
</dbReference>
<dbReference type="EMBL" id="BTRJ01000026">
    <property type="protein sequence ID" value="GMR28344.1"/>
    <property type="molecule type" value="Genomic_DNA"/>
</dbReference>
<protein>
    <submittedName>
        <fullName evidence="6">Response regulator transcription factor</fullName>
    </submittedName>
</protein>
<evidence type="ECO:0000256" key="1">
    <source>
        <dbReference type="ARBA" id="ARBA00022553"/>
    </source>
</evidence>